<protein>
    <submittedName>
        <fullName evidence="5">SWIM-type domain-containing protein</fullName>
    </submittedName>
</protein>
<name>A0A915EF88_9BILA</name>
<keyword evidence="1" id="KW-0863">Zinc-finger</keyword>
<dbReference type="AlphaFoldDB" id="A0A915EF88"/>
<dbReference type="PROSITE" id="PS50073">
    <property type="entry name" value="COPPER_FIST_2"/>
    <property type="match status" value="1"/>
</dbReference>
<feature type="domain" description="SWIM-type" evidence="3">
    <location>
        <begin position="153"/>
        <end position="190"/>
    </location>
</feature>
<dbReference type="InterPro" id="IPR007527">
    <property type="entry name" value="Znf_SWIM"/>
</dbReference>
<organism evidence="4 5">
    <name type="scientific">Ditylenchus dipsaci</name>
    <dbReference type="NCBI Taxonomy" id="166011"/>
    <lineage>
        <taxon>Eukaryota</taxon>
        <taxon>Metazoa</taxon>
        <taxon>Ecdysozoa</taxon>
        <taxon>Nematoda</taxon>
        <taxon>Chromadorea</taxon>
        <taxon>Rhabditida</taxon>
        <taxon>Tylenchina</taxon>
        <taxon>Tylenchomorpha</taxon>
        <taxon>Sphaerularioidea</taxon>
        <taxon>Anguinidae</taxon>
        <taxon>Anguininae</taxon>
        <taxon>Ditylenchus</taxon>
    </lineage>
</organism>
<keyword evidence="1" id="KW-0862">Zinc</keyword>
<evidence type="ECO:0000313" key="5">
    <source>
        <dbReference type="WBParaSite" id="jg6049"/>
    </source>
</evidence>
<dbReference type="WBParaSite" id="jg6049">
    <property type="protein sequence ID" value="jg6049"/>
    <property type="gene ID" value="jg6049"/>
</dbReference>
<dbReference type="Proteomes" id="UP000887574">
    <property type="component" value="Unplaced"/>
</dbReference>
<feature type="domain" description="Copper-fist" evidence="2">
    <location>
        <begin position="165"/>
        <end position="213"/>
    </location>
</feature>
<keyword evidence="1" id="KW-0479">Metal-binding</keyword>
<dbReference type="PROSITE" id="PS50966">
    <property type="entry name" value="ZF_SWIM"/>
    <property type="match status" value="1"/>
</dbReference>
<sequence length="214" mass="24772">MEALPTRRGEQNSYFEVAAFEGDDAMAKVQQWKEDFNSEWNKDGNKWQLKKKTQSQKHDIENFECNYARRKSFNCPAVLRIRRIGENKSSLWKEPEAILITSLLVEQLATPKKIQNEILVNRLGENLLDTFEALHSSPSYTSWELYKKNRSAIHILNHSNGWPNFYCCTCPVGIKKSPCKHSVMLMKIKGILSYPRDATAEPLLQKKKRGRPSN</sequence>
<accession>A0A915EF88</accession>
<evidence type="ECO:0000256" key="1">
    <source>
        <dbReference type="PROSITE-ProRule" id="PRU00325"/>
    </source>
</evidence>
<keyword evidence="4" id="KW-1185">Reference proteome</keyword>
<dbReference type="InterPro" id="IPR001083">
    <property type="entry name" value="Cu_fist_DNA-bd_dom"/>
</dbReference>
<evidence type="ECO:0000259" key="3">
    <source>
        <dbReference type="PROSITE" id="PS50966"/>
    </source>
</evidence>
<evidence type="ECO:0000259" key="2">
    <source>
        <dbReference type="PROSITE" id="PS50073"/>
    </source>
</evidence>
<evidence type="ECO:0000313" key="4">
    <source>
        <dbReference type="Proteomes" id="UP000887574"/>
    </source>
</evidence>
<dbReference type="GO" id="GO:0003700">
    <property type="term" value="F:DNA-binding transcription factor activity"/>
    <property type="evidence" value="ECO:0007669"/>
    <property type="project" value="InterPro"/>
</dbReference>
<dbReference type="GO" id="GO:0008270">
    <property type="term" value="F:zinc ion binding"/>
    <property type="evidence" value="ECO:0007669"/>
    <property type="project" value="UniProtKB-KW"/>
</dbReference>
<proteinExistence type="predicted"/>
<dbReference type="GO" id="GO:0005507">
    <property type="term" value="F:copper ion binding"/>
    <property type="evidence" value="ECO:0007669"/>
    <property type="project" value="InterPro"/>
</dbReference>
<dbReference type="GO" id="GO:0003677">
    <property type="term" value="F:DNA binding"/>
    <property type="evidence" value="ECO:0007669"/>
    <property type="project" value="InterPro"/>
</dbReference>
<reference evidence="5" key="1">
    <citation type="submission" date="2022-11" db="UniProtKB">
        <authorList>
            <consortium name="WormBaseParasite"/>
        </authorList>
    </citation>
    <scope>IDENTIFICATION</scope>
</reference>